<reference evidence="4" key="1">
    <citation type="submission" date="2023-06" db="EMBL/GenBank/DDBJ databases">
        <title>Genome-scale phylogeny and comparative genomics of the fungal order Sordariales.</title>
        <authorList>
            <consortium name="Lawrence Berkeley National Laboratory"/>
            <person name="Hensen N."/>
            <person name="Bonometti L."/>
            <person name="Westerberg I."/>
            <person name="Brannstrom I.O."/>
            <person name="Guillou S."/>
            <person name="Cros-Aarteil S."/>
            <person name="Calhoun S."/>
            <person name="Haridas S."/>
            <person name="Kuo A."/>
            <person name="Mondo S."/>
            <person name="Pangilinan J."/>
            <person name="Riley R."/>
            <person name="Labutti K."/>
            <person name="Andreopoulos B."/>
            <person name="Lipzen A."/>
            <person name="Chen C."/>
            <person name="Yanf M."/>
            <person name="Daum C."/>
            <person name="Ng V."/>
            <person name="Clum A."/>
            <person name="Steindorff A."/>
            <person name="Ohm R."/>
            <person name="Martin F."/>
            <person name="Silar P."/>
            <person name="Natvig D."/>
            <person name="Lalanne C."/>
            <person name="Gautier V."/>
            <person name="Ament-Velasquez S.L."/>
            <person name="Kruys A."/>
            <person name="Hutchinson M.I."/>
            <person name="Powell A.J."/>
            <person name="Barry K."/>
            <person name="Miller A.N."/>
            <person name="Grigoriev I.V."/>
            <person name="Debuchy R."/>
            <person name="Gladieux P."/>
            <person name="Thoren M.H."/>
            <person name="Johannesson H."/>
        </authorList>
    </citation>
    <scope>NUCLEOTIDE SEQUENCE</scope>
    <source>
        <strain evidence="4">CBS 606.72</strain>
    </source>
</reference>
<proteinExistence type="predicted"/>
<dbReference type="PANTHER" id="PTHR10039:SF5">
    <property type="entry name" value="NACHT DOMAIN-CONTAINING PROTEIN"/>
    <property type="match status" value="1"/>
</dbReference>
<evidence type="ECO:0000313" key="5">
    <source>
        <dbReference type="Proteomes" id="UP001175000"/>
    </source>
</evidence>
<feature type="compositionally biased region" description="Basic and acidic residues" evidence="2">
    <location>
        <begin position="881"/>
        <end position="894"/>
    </location>
</feature>
<keyword evidence="5" id="KW-1185">Reference proteome</keyword>
<dbReference type="Gene3D" id="3.40.50.300">
    <property type="entry name" value="P-loop containing nucleotide triphosphate hydrolases"/>
    <property type="match status" value="1"/>
</dbReference>
<feature type="compositionally biased region" description="Pro residues" evidence="2">
    <location>
        <begin position="1012"/>
        <end position="1024"/>
    </location>
</feature>
<dbReference type="InterPro" id="IPR056884">
    <property type="entry name" value="NPHP3-like_N"/>
</dbReference>
<dbReference type="InterPro" id="IPR029058">
    <property type="entry name" value="AB_hydrolase_fold"/>
</dbReference>
<dbReference type="Gene3D" id="3.40.50.1820">
    <property type="entry name" value="alpha/beta hydrolase"/>
    <property type="match status" value="1"/>
</dbReference>
<name>A0AA39WIR2_9PEZI</name>
<feature type="domain" description="Nephrocystin 3-like N-terminal" evidence="3">
    <location>
        <begin position="424"/>
        <end position="603"/>
    </location>
</feature>
<dbReference type="PANTHER" id="PTHR10039">
    <property type="entry name" value="AMELOGENIN"/>
    <property type="match status" value="1"/>
</dbReference>
<dbReference type="EMBL" id="JAULSU010000005">
    <property type="protein sequence ID" value="KAK0616141.1"/>
    <property type="molecule type" value="Genomic_DNA"/>
</dbReference>
<dbReference type="InterPro" id="IPR027417">
    <property type="entry name" value="P-loop_NTPase"/>
</dbReference>
<organism evidence="4 5">
    <name type="scientific">Immersiella caudata</name>
    <dbReference type="NCBI Taxonomy" id="314043"/>
    <lineage>
        <taxon>Eukaryota</taxon>
        <taxon>Fungi</taxon>
        <taxon>Dikarya</taxon>
        <taxon>Ascomycota</taxon>
        <taxon>Pezizomycotina</taxon>
        <taxon>Sordariomycetes</taxon>
        <taxon>Sordariomycetidae</taxon>
        <taxon>Sordariales</taxon>
        <taxon>Lasiosphaeriaceae</taxon>
        <taxon>Immersiella</taxon>
    </lineage>
</organism>
<comment type="caution">
    <text evidence="4">The sequence shown here is derived from an EMBL/GenBank/DDBJ whole genome shotgun (WGS) entry which is preliminary data.</text>
</comment>
<feature type="region of interest" description="Disordered" evidence="2">
    <location>
        <begin position="950"/>
        <end position="1028"/>
    </location>
</feature>
<dbReference type="SUPFAM" id="SSF52540">
    <property type="entry name" value="P-loop containing nucleoside triphosphate hydrolases"/>
    <property type="match status" value="1"/>
</dbReference>
<dbReference type="AlphaFoldDB" id="A0AA39WIR2"/>
<feature type="region of interest" description="Disordered" evidence="2">
    <location>
        <begin position="881"/>
        <end position="906"/>
    </location>
</feature>
<feature type="region of interest" description="Disordered" evidence="2">
    <location>
        <begin position="47"/>
        <end position="136"/>
    </location>
</feature>
<gene>
    <name evidence="4" type="ORF">B0T14DRAFT_458356</name>
</gene>
<accession>A0AA39WIR2</accession>
<protein>
    <recommendedName>
        <fullName evidence="3">Nephrocystin 3-like N-terminal domain-containing protein</fullName>
    </recommendedName>
</protein>
<evidence type="ECO:0000313" key="4">
    <source>
        <dbReference type="EMBL" id="KAK0616141.1"/>
    </source>
</evidence>
<dbReference type="Pfam" id="PF24883">
    <property type="entry name" value="NPHP3_N"/>
    <property type="match status" value="1"/>
</dbReference>
<feature type="compositionally biased region" description="Polar residues" evidence="2">
    <location>
        <begin position="981"/>
        <end position="1005"/>
    </location>
</feature>
<keyword evidence="1" id="KW-0677">Repeat</keyword>
<feature type="compositionally biased region" description="Polar residues" evidence="2">
    <location>
        <begin position="105"/>
        <end position="124"/>
    </location>
</feature>
<feature type="compositionally biased region" description="Polar residues" evidence="2">
    <location>
        <begin position="57"/>
        <end position="69"/>
    </location>
</feature>
<evidence type="ECO:0000256" key="2">
    <source>
        <dbReference type="SAM" id="MobiDB-lite"/>
    </source>
</evidence>
<dbReference type="Proteomes" id="UP001175000">
    <property type="component" value="Unassembled WGS sequence"/>
</dbReference>
<dbReference type="SUPFAM" id="SSF53474">
    <property type="entry name" value="alpha/beta-Hydrolases"/>
    <property type="match status" value="1"/>
</dbReference>
<sequence>MPKKRSRSSSMSCLGIRVVYTPPKSRPAVDIVLVHGLQGHAIKTWTAKNHPHGASEGTFTDSQSTSTIENDGPAGATKRSLKALWGSSSLRRSHRSAETRLDNGDLNSSGLGQAQEEPSTATSRTTDREETPSRLFWPKDLLPRECPEARVATWGYDTKVSRFGGGATNKNTVFSHAKDFLHDLERFAVPGRPFLFVAHSFGGIVVKEMLALSDASDQPGLDSIVGRTVGVVFLGTPHRGSVEMAKLGNKARMLVSAALIDTSSATLDTLGLRTSDLERCQDAFSRLWAKHDFQVKTFQEGLGLSGFNIGPLRGKVVPDFSSLLGDSREQAETLHANHRDMCRFTGPDDPNARKLLGWLRQMYLSLLRVKGELLRPLRDRILSSNSTLHPGFEDLGGTIKACLQSFRFPGMDKRRQTIQPPFPGTCHWLPGHPAFQAWRHGAPGADGLIWICGKPGCGKSVLMRDTIHRFPLEDQEEDVCLSYFFDAKGTALQNSNEGAYRSMLWQLFTRLRRSDYLERAVAQYIEKQGIQFPGDGEPEAISWTEPELKLMFRRLMQHQRCGKRLWIFIDALDACSYESQRDLVMFLQSLARSTETKVCLSARKIPPISSLSDSLITMHQHTGPDIVHYVHNQLIGSSETKEEQSIPARMAAVAAIIIEMSEGVFLWVVLVVDMVLRYLDQGRNLKFILEQLREVPDDLNVLYREILLSHPQSRSVTARLFYWACLGGELRIRDWRDIMPFLRTPPPKSLAAFQDSDHYAETDDQLEKQIRHISMGLIEVAQPGHSMPGFEPNKSRSIEDDVSTAGRSSNIAGAGSMDPEIGESRIVQVIHISVRDFFSKHNGFAVLGPSFSITDGYISILHTCLDYIAVSELDDLVAAREKTRPSRMPDRALEDSAGQDGEDGGSEYLQQIWDSLSLSGKTQLTDSESSAGSFCSASSLLYSRSLKSEGAVPEPATHRHVSSPSPTSSRPTIPSPHRIHQASSPRQIPSLRQTPSTHQSHSPIQSIYRPRTPSPGRGPSPPCNDAPHSIAVTESINGSASESSWALESRVLETHPALLSYVTTTFFQHFGSALQYSRDLTPICERMESGMWKRWSALHGDIPGDMSFTEWLRRKRLTTYYANIVEDLSGVEHSPIE</sequence>
<evidence type="ECO:0000259" key="3">
    <source>
        <dbReference type="Pfam" id="PF24883"/>
    </source>
</evidence>
<feature type="compositionally biased region" description="Low complexity" evidence="2">
    <location>
        <begin position="962"/>
        <end position="976"/>
    </location>
</feature>
<evidence type="ECO:0000256" key="1">
    <source>
        <dbReference type="ARBA" id="ARBA00022737"/>
    </source>
</evidence>